<comment type="subcellular location">
    <subcellularLocation>
        <location evidence="1">Membrane</location>
        <topology evidence="1">Multi-pass membrane protein</topology>
    </subcellularLocation>
</comment>
<feature type="transmembrane region" description="Helical" evidence="5">
    <location>
        <begin position="140"/>
        <end position="158"/>
    </location>
</feature>
<evidence type="ECO:0000256" key="1">
    <source>
        <dbReference type="ARBA" id="ARBA00004141"/>
    </source>
</evidence>
<reference evidence="6 7" key="1">
    <citation type="submission" date="2014-06" db="EMBL/GenBank/DDBJ databases">
        <title>Draft genome sequence of the putrescine producing strain Lactococcus lactis subsp cremoris GE214.</title>
        <authorList>
            <person name="Ladero V."/>
            <person name="Linares D.M."/>
            <person name="del Rio B."/>
            <person name="Mayo B."/>
            <person name="Martin M.C."/>
            <person name="Fernandez M."/>
            <person name="Alvarez M.A."/>
        </authorList>
    </citation>
    <scope>NUCLEOTIDE SEQUENCE [LARGE SCALE GENOMIC DNA]</scope>
    <source>
        <strain evidence="6 7">GE214</strain>
    </source>
</reference>
<dbReference type="InterPro" id="IPR052556">
    <property type="entry name" value="PolySynth_Transporter"/>
</dbReference>
<name>A0A084AAH2_LACLC</name>
<dbReference type="RefSeq" id="WP_011834308.1">
    <property type="nucleotide sequence ID" value="NZ_AZSI01000048.1"/>
</dbReference>
<evidence type="ECO:0000256" key="4">
    <source>
        <dbReference type="ARBA" id="ARBA00023136"/>
    </source>
</evidence>
<gene>
    <name evidence="6" type="ORF">U725_01460</name>
</gene>
<keyword evidence="2 5" id="KW-0812">Transmembrane</keyword>
<feature type="transmembrane region" description="Helical" evidence="5">
    <location>
        <begin position="41"/>
        <end position="63"/>
    </location>
</feature>
<organism evidence="6 7">
    <name type="scientific">Lactococcus cremoris subsp. cremoris GE214</name>
    <dbReference type="NCBI Taxonomy" id="1415168"/>
    <lineage>
        <taxon>Bacteria</taxon>
        <taxon>Bacillati</taxon>
        <taxon>Bacillota</taxon>
        <taxon>Bacilli</taxon>
        <taxon>Lactobacillales</taxon>
        <taxon>Streptococcaceae</taxon>
        <taxon>Lactococcus</taxon>
        <taxon>Lactococcus cremoris subsp. cremoris</taxon>
    </lineage>
</organism>
<protein>
    <submittedName>
        <fullName evidence="6">Polysaccharide Transporter, PST family</fullName>
    </submittedName>
</protein>
<evidence type="ECO:0000256" key="3">
    <source>
        <dbReference type="ARBA" id="ARBA00022989"/>
    </source>
</evidence>
<keyword evidence="4 5" id="KW-0472">Membrane</keyword>
<dbReference type="InterPro" id="IPR002797">
    <property type="entry name" value="Polysacc_synth"/>
</dbReference>
<feature type="transmembrane region" description="Helical" evidence="5">
    <location>
        <begin position="246"/>
        <end position="265"/>
    </location>
</feature>
<dbReference type="PATRIC" id="fig|1415168.3.peg.1525"/>
<feature type="transmembrane region" description="Helical" evidence="5">
    <location>
        <begin position="285"/>
        <end position="311"/>
    </location>
</feature>
<comment type="caution">
    <text evidence="6">The sequence shown here is derived from an EMBL/GenBank/DDBJ whole genome shotgun (WGS) entry which is preliminary data.</text>
</comment>
<feature type="transmembrane region" description="Helical" evidence="5">
    <location>
        <begin position="404"/>
        <end position="427"/>
    </location>
</feature>
<dbReference type="PANTHER" id="PTHR43424:SF1">
    <property type="entry name" value="LOCUS PUTATIVE PROTEIN 1-RELATED"/>
    <property type="match status" value="1"/>
</dbReference>
<feature type="transmembrane region" description="Helical" evidence="5">
    <location>
        <begin position="164"/>
        <end position="186"/>
    </location>
</feature>
<evidence type="ECO:0000313" key="7">
    <source>
        <dbReference type="Proteomes" id="UP000028401"/>
    </source>
</evidence>
<dbReference type="Pfam" id="PF01943">
    <property type="entry name" value="Polysacc_synt"/>
    <property type="match status" value="1"/>
</dbReference>
<evidence type="ECO:0000256" key="5">
    <source>
        <dbReference type="SAM" id="Phobius"/>
    </source>
</evidence>
<dbReference type="AlphaFoldDB" id="A0A084AAH2"/>
<dbReference type="Proteomes" id="UP000028401">
    <property type="component" value="Unassembled WGS sequence"/>
</dbReference>
<accession>A0A084AAH2</accession>
<dbReference type="PANTHER" id="PTHR43424">
    <property type="entry name" value="LOCUS PUTATIVE PROTEIN 1-RELATED"/>
    <property type="match status" value="1"/>
</dbReference>
<feature type="transmembrane region" description="Helical" evidence="5">
    <location>
        <begin position="317"/>
        <end position="340"/>
    </location>
</feature>
<evidence type="ECO:0000313" key="6">
    <source>
        <dbReference type="EMBL" id="KEY62301.1"/>
    </source>
</evidence>
<feature type="transmembrane region" description="Helical" evidence="5">
    <location>
        <begin position="111"/>
        <end position="131"/>
    </location>
</feature>
<proteinExistence type="predicted"/>
<evidence type="ECO:0000256" key="2">
    <source>
        <dbReference type="ARBA" id="ARBA00022692"/>
    </source>
</evidence>
<feature type="transmembrane region" description="Helical" evidence="5">
    <location>
        <begin position="439"/>
        <end position="457"/>
    </location>
</feature>
<sequence length="472" mass="53147">MKVLKNYLLNSSYQLLIVIIPIITIPYISRVLGTTAIGLNTFTYAIIQYFVLAGSIGITTYGNREIAYHQSDKEKRSQIFWEISFLRFCTIALSFLIFCIFLAFQKQDFEIYLLQSIAIIAAAFDISWYFMGVENFKRTVGRNFIVSIISVIFIFTFIKSPKDLPIYVLIITGTSLIGNLSLWPYLRKEIFAPKWKELALGHHLKPTLLLFLPQIATQIYTIANKTMIGIFDGKTASGFFSQSDSLIKVTLSIVTSLGVVMLPHVSNLFSKGKIKEVQETLKKSFVLMTGLAVPIMFGVMGIALNFAGFFFGPKWVAVGPLLMMEAPIIIFIAWSNVLGIQYLLPLNRMREFTTSVTIGAVLNILLNFALIPLLGLTGAMIATVIAEASVTIYQFYILRNDFEIIPMILSCWKYFLSGAVMFGAVFYLNNSLKMNMHNLIFQVLIGAIIYIILNILLKSSLFIEVKKIVSKK</sequence>
<dbReference type="EMBL" id="AZSI01000048">
    <property type="protein sequence ID" value="KEY62301.1"/>
    <property type="molecule type" value="Genomic_DNA"/>
</dbReference>
<feature type="transmembrane region" description="Helical" evidence="5">
    <location>
        <begin position="207"/>
        <end position="226"/>
    </location>
</feature>
<keyword evidence="3 5" id="KW-1133">Transmembrane helix</keyword>
<feature type="transmembrane region" description="Helical" evidence="5">
    <location>
        <begin position="84"/>
        <end position="105"/>
    </location>
</feature>
<feature type="transmembrane region" description="Helical" evidence="5">
    <location>
        <begin position="12"/>
        <end position="29"/>
    </location>
</feature>
<dbReference type="GO" id="GO:0016020">
    <property type="term" value="C:membrane"/>
    <property type="evidence" value="ECO:0007669"/>
    <property type="project" value="UniProtKB-SubCell"/>
</dbReference>